<dbReference type="GO" id="GO:0005829">
    <property type="term" value="C:cytosol"/>
    <property type="evidence" value="ECO:0007669"/>
    <property type="project" value="TreeGrafter"/>
</dbReference>
<dbReference type="EMBL" id="CAFBPS010000019">
    <property type="protein sequence ID" value="CAB5024083.1"/>
    <property type="molecule type" value="Genomic_DNA"/>
</dbReference>
<dbReference type="SUPFAM" id="SSF53067">
    <property type="entry name" value="Actin-like ATPase domain"/>
    <property type="match status" value="2"/>
</dbReference>
<dbReference type="EMBL" id="CAFBLJ010000014">
    <property type="protein sequence ID" value="CAB4860390.1"/>
    <property type="molecule type" value="Genomic_DNA"/>
</dbReference>
<evidence type="ECO:0000313" key="13">
    <source>
        <dbReference type="EMBL" id="CAB4890039.1"/>
    </source>
</evidence>
<gene>
    <name evidence="9" type="ORF">UFOPK2658_00516</name>
    <name evidence="10" type="ORF">UFOPK2880_00991</name>
    <name evidence="11" type="ORF">UFOPK3004_00567</name>
    <name evidence="12" type="ORF">UFOPK3304_00420</name>
    <name evidence="13" type="ORF">UFOPK3494_00274</name>
    <name evidence="14" type="ORF">UFOPK4134_00450</name>
</gene>
<dbReference type="PROSITE" id="PS00445">
    <property type="entry name" value="FGGY_KINASES_2"/>
    <property type="match status" value="1"/>
</dbReference>
<evidence type="ECO:0000256" key="3">
    <source>
        <dbReference type="ARBA" id="ARBA00022741"/>
    </source>
</evidence>
<dbReference type="EMBL" id="CAFBMF010000009">
    <property type="protein sequence ID" value="CAB4890039.1"/>
    <property type="molecule type" value="Genomic_DNA"/>
</dbReference>
<dbReference type="GO" id="GO:0004370">
    <property type="term" value="F:glycerol kinase activity"/>
    <property type="evidence" value="ECO:0007669"/>
    <property type="project" value="TreeGrafter"/>
</dbReference>
<dbReference type="Gene3D" id="3.30.420.40">
    <property type="match status" value="2"/>
</dbReference>
<evidence type="ECO:0000313" key="9">
    <source>
        <dbReference type="EMBL" id="CAB4712909.1"/>
    </source>
</evidence>
<comment type="similarity">
    <text evidence="1">Belongs to the FGGY kinase family.</text>
</comment>
<dbReference type="InterPro" id="IPR018484">
    <property type="entry name" value="FGGY_N"/>
</dbReference>
<feature type="domain" description="Carbohydrate kinase FGGY N-terminal" evidence="7">
    <location>
        <begin position="9"/>
        <end position="244"/>
    </location>
</feature>
<dbReference type="InterPro" id="IPR018483">
    <property type="entry name" value="Carb_kinase_FGGY_CS"/>
</dbReference>
<protein>
    <recommendedName>
        <fullName evidence="6">ATP:glycerol 3-phosphotransferase</fullName>
    </recommendedName>
</protein>
<evidence type="ECO:0000256" key="5">
    <source>
        <dbReference type="ARBA" id="ARBA00022840"/>
    </source>
</evidence>
<sequence>MSSLTSSSILVVDVGTSGLRAAVVRPDATVTALHYREFAPSSPFAGLVEFDATEMARLVLEVAHASLAEAGAVAAVGITTQRASTILWDRSTGIPLGPALGWQDLRTVGECIMAKAEHGLSLAPNQTATKAAWLLKTYVGDEQAIAARAHDLCIGTVDSWIAWTLSQGALHVTDHSNAAVTGLADVLSHETIRWHERACSVLGVPISMLPTLVPSSGIIGTASALPGSPPIAAIAGDQQASLIGQSCVRRNMAKCTFGTGGMMNVCLGDNKPTSSERGQHGTFPIVAWTQTDTSIQAQNQSSTSQRTSWGAEAIMLSAGTNIEWLRDDMGLISSAEESDAIARSCDSTDGVMYVPALLGLGTPRWDYGARGALFGLTRGTTRAHIVRSVLEGVAHRGADLLEAIESDYPDVEVPEIRVDGGMSRNPTFIQALANATGRPISVSPVTEATTVGAAYLAGLAVGTWSNLAEIESLWSPQTTVDPLPNYDRTAVRAQWERAVTRAAGWITELSSLDF</sequence>
<keyword evidence="5" id="KW-0067">ATP-binding</keyword>
<dbReference type="Pfam" id="PF02782">
    <property type="entry name" value="FGGY_C"/>
    <property type="match status" value="1"/>
</dbReference>
<dbReference type="GO" id="GO:0019563">
    <property type="term" value="P:glycerol catabolic process"/>
    <property type="evidence" value="ECO:0007669"/>
    <property type="project" value="TreeGrafter"/>
</dbReference>
<evidence type="ECO:0000259" key="8">
    <source>
        <dbReference type="Pfam" id="PF02782"/>
    </source>
</evidence>
<keyword evidence="3" id="KW-0547">Nucleotide-binding</keyword>
<organism evidence="14">
    <name type="scientific">freshwater metagenome</name>
    <dbReference type="NCBI Taxonomy" id="449393"/>
    <lineage>
        <taxon>unclassified sequences</taxon>
        <taxon>metagenomes</taxon>
        <taxon>ecological metagenomes</taxon>
    </lineage>
</organism>
<name>A0A6J7R5T1_9ZZZZ</name>
<dbReference type="PANTHER" id="PTHR10196">
    <property type="entry name" value="SUGAR KINASE"/>
    <property type="match status" value="1"/>
</dbReference>
<evidence type="ECO:0000256" key="1">
    <source>
        <dbReference type="ARBA" id="ARBA00009156"/>
    </source>
</evidence>
<dbReference type="InterPro" id="IPR018485">
    <property type="entry name" value="FGGY_C"/>
</dbReference>
<proteinExistence type="inferred from homology"/>
<feature type="domain" description="Carbohydrate kinase FGGY C-terminal" evidence="8">
    <location>
        <begin position="253"/>
        <end position="460"/>
    </location>
</feature>
<accession>A0A6J7R5T1</accession>
<evidence type="ECO:0000313" key="10">
    <source>
        <dbReference type="EMBL" id="CAB4774066.1"/>
    </source>
</evidence>
<reference evidence="14" key="1">
    <citation type="submission" date="2020-05" db="EMBL/GenBank/DDBJ databases">
        <authorList>
            <person name="Chiriac C."/>
            <person name="Salcher M."/>
            <person name="Ghai R."/>
            <person name="Kavagutti S V."/>
        </authorList>
    </citation>
    <scope>NUCLEOTIDE SEQUENCE</scope>
</reference>
<evidence type="ECO:0000256" key="4">
    <source>
        <dbReference type="ARBA" id="ARBA00022777"/>
    </source>
</evidence>
<evidence type="ECO:0000313" key="14">
    <source>
        <dbReference type="EMBL" id="CAB5024083.1"/>
    </source>
</evidence>
<keyword evidence="2" id="KW-0808">Transferase</keyword>
<evidence type="ECO:0000259" key="7">
    <source>
        <dbReference type="Pfam" id="PF00370"/>
    </source>
</evidence>
<dbReference type="PIRSF" id="PIRSF000538">
    <property type="entry name" value="GlpK"/>
    <property type="match status" value="1"/>
</dbReference>
<dbReference type="AlphaFoldDB" id="A0A6J7R5T1"/>
<evidence type="ECO:0000256" key="2">
    <source>
        <dbReference type="ARBA" id="ARBA00022679"/>
    </source>
</evidence>
<dbReference type="PANTHER" id="PTHR10196:SF69">
    <property type="entry name" value="GLYCEROL KINASE"/>
    <property type="match status" value="1"/>
</dbReference>
<evidence type="ECO:0000256" key="6">
    <source>
        <dbReference type="ARBA" id="ARBA00043149"/>
    </source>
</evidence>
<evidence type="ECO:0000313" key="11">
    <source>
        <dbReference type="EMBL" id="CAB4799178.1"/>
    </source>
</evidence>
<dbReference type="GO" id="GO:0005524">
    <property type="term" value="F:ATP binding"/>
    <property type="evidence" value="ECO:0007669"/>
    <property type="project" value="UniProtKB-KW"/>
</dbReference>
<evidence type="ECO:0000313" key="12">
    <source>
        <dbReference type="EMBL" id="CAB4860390.1"/>
    </source>
</evidence>
<dbReference type="EMBL" id="CAEZYH010000012">
    <property type="protein sequence ID" value="CAB4712909.1"/>
    <property type="molecule type" value="Genomic_DNA"/>
</dbReference>
<dbReference type="InterPro" id="IPR000577">
    <property type="entry name" value="Carb_kinase_FGGY"/>
</dbReference>
<dbReference type="Pfam" id="PF00370">
    <property type="entry name" value="FGGY_N"/>
    <property type="match status" value="1"/>
</dbReference>
<keyword evidence="4" id="KW-0418">Kinase</keyword>
<dbReference type="EMBL" id="CAEZZP010000057">
    <property type="protein sequence ID" value="CAB4774066.1"/>
    <property type="molecule type" value="Genomic_DNA"/>
</dbReference>
<dbReference type="InterPro" id="IPR043129">
    <property type="entry name" value="ATPase_NBD"/>
</dbReference>
<dbReference type="EMBL" id="CAFAAL010000033">
    <property type="protein sequence ID" value="CAB4799178.1"/>
    <property type="molecule type" value="Genomic_DNA"/>
</dbReference>